<dbReference type="NCBIfam" id="TIGR00613">
    <property type="entry name" value="reco"/>
    <property type="match status" value="1"/>
</dbReference>
<sequence>MNSYSDEGIIIKRSNFGEAGKLITAFTSNHGKVTLKAIGIRKISSKQAGSLELFNHIKFHAVQGRGELEVLTEVQLIESHPSWRKHLGRITLAFQLCEVIDKLTPDHQPHPEIFEILKSSLLEIGNLKIDWKLKIENWKLEILRELGYWSKEQEFQSDIDKYMEELINRPLHSPKLLSKLK</sequence>
<dbReference type="SUPFAM" id="SSF50249">
    <property type="entry name" value="Nucleic acid-binding proteins"/>
    <property type="match status" value="1"/>
</dbReference>
<evidence type="ECO:0000256" key="3">
    <source>
        <dbReference type="ARBA" id="ARBA00022763"/>
    </source>
</evidence>
<evidence type="ECO:0000256" key="4">
    <source>
        <dbReference type="ARBA" id="ARBA00023172"/>
    </source>
</evidence>
<accession>A0A1F4ZB77</accession>
<evidence type="ECO:0000256" key="2">
    <source>
        <dbReference type="ARBA" id="ARBA00021310"/>
    </source>
</evidence>
<evidence type="ECO:0000256" key="5">
    <source>
        <dbReference type="ARBA" id="ARBA00023204"/>
    </source>
</evidence>
<evidence type="ECO:0000313" key="9">
    <source>
        <dbReference type="Proteomes" id="UP000177080"/>
    </source>
</evidence>
<dbReference type="InterPro" id="IPR022572">
    <property type="entry name" value="DNA_rep/recomb_RecO_N"/>
</dbReference>
<dbReference type="STRING" id="1797259.A2989_02515"/>
<keyword evidence="5" id="KW-0234">DNA repair</keyword>
<feature type="domain" description="DNA replication/recombination mediator RecO N-terminal" evidence="7">
    <location>
        <begin position="1"/>
        <end position="79"/>
    </location>
</feature>
<dbReference type="Gene3D" id="1.20.1440.120">
    <property type="entry name" value="Recombination protein O, C-terminal domain"/>
    <property type="match status" value="1"/>
</dbReference>
<dbReference type="Gene3D" id="2.40.50.140">
    <property type="entry name" value="Nucleic acid-binding proteins"/>
    <property type="match status" value="1"/>
</dbReference>
<name>A0A1F4ZB77_9BACT</name>
<organism evidence="8 9">
    <name type="scientific">Candidatus Amesbacteria bacterium RIFCSPLOWO2_01_FULL_48_25</name>
    <dbReference type="NCBI Taxonomy" id="1797259"/>
    <lineage>
        <taxon>Bacteria</taxon>
        <taxon>Candidatus Amesiibacteriota</taxon>
    </lineage>
</organism>
<gene>
    <name evidence="8" type="ORF">A2989_02515</name>
</gene>
<protein>
    <recommendedName>
        <fullName evidence="2">DNA repair protein RecO</fullName>
    </recommendedName>
    <alternativeName>
        <fullName evidence="6">Recombination protein O</fullName>
    </alternativeName>
</protein>
<dbReference type="InterPro" id="IPR042242">
    <property type="entry name" value="RecO_C"/>
</dbReference>
<dbReference type="SUPFAM" id="SSF57863">
    <property type="entry name" value="ArfGap/RecO-like zinc finger"/>
    <property type="match status" value="1"/>
</dbReference>
<comment type="caution">
    <text evidence="8">The sequence shown here is derived from an EMBL/GenBank/DDBJ whole genome shotgun (WGS) entry which is preliminary data.</text>
</comment>
<dbReference type="EMBL" id="MEXN01000006">
    <property type="protein sequence ID" value="OGD03478.1"/>
    <property type="molecule type" value="Genomic_DNA"/>
</dbReference>
<dbReference type="Pfam" id="PF02565">
    <property type="entry name" value="RecO_C"/>
    <property type="match status" value="1"/>
</dbReference>
<dbReference type="GO" id="GO:0043590">
    <property type="term" value="C:bacterial nucleoid"/>
    <property type="evidence" value="ECO:0007669"/>
    <property type="project" value="TreeGrafter"/>
</dbReference>
<keyword evidence="3" id="KW-0227">DNA damage</keyword>
<evidence type="ECO:0000256" key="6">
    <source>
        <dbReference type="ARBA" id="ARBA00033409"/>
    </source>
</evidence>
<reference evidence="8 9" key="1">
    <citation type="journal article" date="2016" name="Nat. Commun.">
        <title>Thousands of microbial genomes shed light on interconnected biogeochemical processes in an aquifer system.</title>
        <authorList>
            <person name="Anantharaman K."/>
            <person name="Brown C.T."/>
            <person name="Hug L.A."/>
            <person name="Sharon I."/>
            <person name="Castelle C.J."/>
            <person name="Probst A.J."/>
            <person name="Thomas B.C."/>
            <person name="Singh A."/>
            <person name="Wilkins M.J."/>
            <person name="Karaoz U."/>
            <person name="Brodie E.L."/>
            <person name="Williams K.H."/>
            <person name="Hubbard S.S."/>
            <person name="Banfield J.F."/>
        </authorList>
    </citation>
    <scope>NUCLEOTIDE SEQUENCE [LARGE SCALE GENOMIC DNA]</scope>
</reference>
<dbReference type="PANTHER" id="PTHR33991:SF1">
    <property type="entry name" value="DNA REPAIR PROTEIN RECO"/>
    <property type="match status" value="1"/>
</dbReference>
<dbReference type="GO" id="GO:0006310">
    <property type="term" value="P:DNA recombination"/>
    <property type="evidence" value="ECO:0007669"/>
    <property type="project" value="UniProtKB-KW"/>
</dbReference>
<dbReference type="PANTHER" id="PTHR33991">
    <property type="entry name" value="DNA REPAIR PROTEIN RECO"/>
    <property type="match status" value="1"/>
</dbReference>
<proteinExistence type="inferred from homology"/>
<dbReference type="Proteomes" id="UP000177080">
    <property type="component" value="Unassembled WGS sequence"/>
</dbReference>
<dbReference type="InterPro" id="IPR037278">
    <property type="entry name" value="ARFGAP/RecO"/>
</dbReference>
<keyword evidence="4" id="KW-0233">DNA recombination</keyword>
<evidence type="ECO:0000259" key="7">
    <source>
        <dbReference type="Pfam" id="PF11967"/>
    </source>
</evidence>
<dbReference type="InterPro" id="IPR003717">
    <property type="entry name" value="RecO"/>
</dbReference>
<dbReference type="InterPro" id="IPR012340">
    <property type="entry name" value="NA-bd_OB-fold"/>
</dbReference>
<dbReference type="AlphaFoldDB" id="A0A1F4ZB77"/>
<evidence type="ECO:0000313" key="8">
    <source>
        <dbReference type="EMBL" id="OGD03478.1"/>
    </source>
</evidence>
<evidence type="ECO:0000256" key="1">
    <source>
        <dbReference type="ARBA" id="ARBA00007452"/>
    </source>
</evidence>
<dbReference type="Pfam" id="PF11967">
    <property type="entry name" value="RecO_N"/>
    <property type="match status" value="1"/>
</dbReference>
<dbReference type="GO" id="GO:0006302">
    <property type="term" value="P:double-strand break repair"/>
    <property type="evidence" value="ECO:0007669"/>
    <property type="project" value="TreeGrafter"/>
</dbReference>
<comment type="similarity">
    <text evidence="1">Belongs to the RecO family.</text>
</comment>